<dbReference type="GO" id="GO:0046872">
    <property type="term" value="F:metal ion binding"/>
    <property type="evidence" value="ECO:0007669"/>
    <property type="project" value="UniProtKB-KW"/>
</dbReference>
<reference evidence="15" key="2">
    <citation type="journal article" date="2018" name="Environ. Sci. Technol.">
        <title>The Toxicogenome of Hyalella azteca: A Model for Sediment Ecotoxicology and Evolutionary Toxicology.</title>
        <authorList>
            <person name="Poynton H.C."/>
            <person name="Hasenbein S."/>
            <person name="Benoit J.B."/>
            <person name="Sepulveda M.S."/>
            <person name="Poelchau M.F."/>
            <person name="Hughes D.S.T."/>
            <person name="Murali S.C."/>
            <person name="Chen S."/>
            <person name="Glastad K.M."/>
            <person name="Goodisman M.A.D."/>
            <person name="Werren J.H."/>
            <person name="Vineis J.H."/>
            <person name="Bowen J.L."/>
            <person name="Friedrich M."/>
            <person name="Jones J."/>
            <person name="Robertson H.M."/>
            <person name="Feyereisen R."/>
            <person name="Mechler-Hickson A."/>
            <person name="Mathers N."/>
            <person name="Lee C.E."/>
            <person name="Colbourne J.K."/>
            <person name="Biales A."/>
            <person name="Johnston J.S."/>
            <person name="Wellborn G.A."/>
            <person name="Rosendale A.J."/>
            <person name="Cridge A.G."/>
            <person name="Munoz-Torres M.C."/>
            <person name="Bain P.A."/>
            <person name="Manny A.R."/>
            <person name="Major K.M."/>
            <person name="Lambert F.N."/>
            <person name="Vulpe C.D."/>
            <person name="Tuck P."/>
            <person name="Blalock B.J."/>
            <person name="Lin Y.Y."/>
            <person name="Smith M.E."/>
            <person name="Ochoa-Acuna H."/>
            <person name="Chen M.M."/>
            <person name="Childers C.P."/>
            <person name="Qu J."/>
            <person name="Dugan S."/>
            <person name="Lee S.L."/>
            <person name="Chao H."/>
            <person name="Dinh H."/>
            <person name="Han Y."/>
            <person name="Doddapaneni H."/>
            <person name="Worley K.C."/>
            <person name="Muzny D.M."/>
            <person name="Gibbs R.A."/>
            <person name="Richards S."/>
        </authorList>
    </citation>
    <scope>NUCLEOTIDE SEQUENCE</scope>
    <source>
        <strain evidence="15">HAZT.00-mixed</strain>
        <tissue evidence="15">Whole organism</tissue>
    </source>
</reference>
<evidence type="ECO:0000256" key="1">
    <source>
        <dbReference type="ARBA" id="ARBA00001946"/>
    </source>
</evidence>
<dbReference type="Proteomes" id="UP000711488">
    <property type="component" value="Unassembled WGS sequence"/>
</dbReference>
<evidence type="ECO:0000256" key="3">
    <source>
        <dbReference type="ARBA" id="ARBA00004173"/>
    </source>
</evidence>
<evidence type="ECO:0000256" key="2">
    <source>
        <dbReference type="ARBA" id="ARBA00001964"/>
    </source>
</evidence>
<comment type="cofactor">
    <cofactor evidence="2">
        <name>thiamine diphosphate</name>
        <dbReference type="ChEBI" id="CHEBI:58937"/>
    </cofactor>
</comment>
<dbReference type="Pfam" id="PF02779">
    <property type="entry name" value="Transket_pyr"/>
    <property type="match status" value="2"/>
</dbReference>
<dbReference type="EC" id="1.2.4.2" evidence="5"/>
<evidence type="ECO:0000256" key="5">
    <source>
        <dbReference type="ARBA" id="ARBA00012280"/>
    </source>
</evidence>
<dbReference type="GO" id="GO:0006099">
    <property type="term" value="P:tricarboxylic acid cycle"/>
    <property type="evidence" value="ECO:0007669"/>
    <property type="project" value="TreeGrafter"/>
</dbReference>
<evidence type="ECO:0000256" key="13">
    <source>
        <dbReference type="ARBA" id="ARBA00030680"/>
    </source>
</evidence>
<name>A0A6A0HC29_HYAAZ</name>
<evidence type="ECO:0000256" key="12">
    <source>
        <dbReference type="ARBA" id="ARBA00023152"/>
    </source>
</evidence>
<dbReference type="InterPro" id="IPR005475">
    <property type="entry name" value="Transketolase-like_Pyr-bd"/>
</dbReference>
<dbReference type="GO" id="GO:0005739">
    <property type="term" value="C:mitochondrion"/>
    <property type="evidence" value="ECO:0007669"/>
    <property type="project" value="UniProtKB-SubCell"/>
</dbReference>
<organism evidence="15">
    <name type="scientific">Hyalella azteca</name>
    <name type="common">Amphipod</name>
    <dbReference type="NCBI Taxonomy" id="294128"/>
    <lineage>
        <taxon>Eukaryota</taxon>
        <taxon>Metazoa</taxon>
        <taxon>Ecdysozoa</taxon>
        <taxon>Arthropoda</taxon>
        <taxon>Crustacea</taxon>
        <taxon>Multicrustacea</taxon>
        <taxon>Malacostraca</taxon>
        <taxon>Eumalacostraca</taxon>
        <taxon>Peracarida</taxon>
        <taxon>Amphipoda</taxon>
        <taxon>Senticaudata</taxon>
        <taxon>Talitrida</taxon>
        <taxon>Talitroidea</taxon>
        <taxon>Hyalellidae</taxon>
        <taxon>Hyalella</taxon>
    </lineage>
</organism>
<dbReference type="SUPFAM" id="SSF52518">
    <property type="entry name" value="Thiamin diphosphate-binding fold (THDP-binding)"/>
    <property type="match status" value="2"/>
</dbReference>
<dbReference type="InterPro" id="IPR031717">
    <property type="entry name" value="ODO-1/KGD_C"/>
</dbReference>
<comment type="cofactor">
    <cofactor evidence="1">
        <name>Mg(2+)</name>
        <dbReference type="ChEBI" id="CHEBI:18420"/>
    </cofactor>
</comment>
<feature type="domain" description="Transketolase-like pyrimidine-binding" evidence="14">
    <location>
        <begin position="119"/>
        <end position="345"/>
    </location>
</feature>
<evidence type="ECO:0000256" key="7">
    <source>
        <dbReference type="ARBA" id="ARBA00022842"/>
    </source>
</evidence>
<dbReference type="Pfam" id="PF16870">
    <property type="entry name" value="OxoGdeHyase_C"/>
    <property type="match status" value="1"/>
</dbReference>
<evidence type="ECO:0000259" key="14">
    <source>
        <dbReference type="SMART" id="SM00861"/>
    </source>
</evidence>
<reference evidence="15" key="3">
    <citation type="submission" date="2019-06" db="EMBL/GenBank/DDBJ databases">
        <authorList>
            <person name="Poynton C."/>
            <person name="Hasenbein S."/>
            <person name="Benoit J.B."/>
            <person name="Sepulveda M.S."/>
            <person name="Poelchau M.F."/>
            <person name="Murali S.C."/>
            <person name="Chen S."/>
            <person name="Glastad K.M."/>
            <person name="Werren J.H."/>
            <person name="Vineis J.H."/>
            <person name="Bowen J.L."/>
            <person name="Friedrich M."/>
            <person name="Jones J."/>
            <person name="Robertson H.M."/>
            <person name="Feyereisen R."/>
            <person name="Mechler-Hickson A."/>
            <person name="Mathers N."/>
            <person name="Lee C.E."/>
            <person name="Colbourne J.K."/>
            <person name="Biales A."/>
            <person name="Johnston J.S."/>
            <person name="Wellborn G.A."/>
            <person name="Rosendale A.J."/>
            <person name="Cridge A.G."/>
            <person name="Munoz-Torres M.C."/>
            <person name="Bain P.A."/>
            <person name="Manny A.R."/>
            <person name="Major K.M."/>
            <person name="Lambert F.N."/>
            <person name="Vulpe C.D."/>
            <person name="Tuck P."/>
            <person name="Blalock B.J."/>
            <person name="Lin Y.-Y."/>
            <person name="Smith M.E."/>
            <person name="Ochoa-Acuna H."/>
            <person name="Chen M.-J.M."/>
            <person name="Childers C.P."/>
            <person name="Qu J."/>
            <person name="Dugan S."/>
            <person name="Lee S.L."/>
            <person name="Chao H."/>
            <person name="Dinh H."/>
            <person name="Han Y."/>
            <person name="Doddapaneni H."/>
            <person name="Worley K.C."/>
            <person name="Muzny D.M."/>
            <person name="Gibbs R.A."/>
            <person name="Richards S."/>
        </authorList>
    </citation>
    <scope>NUCLEOTIDE SEQUENCE</scope>
    <source>
        <strain evidence="15">HAZT.00-mixed</strain>
        <tissue evidence="15">Whole organism</tissue>
    </source>
</reference>
<dbReference type="GO" id="GO:0004591">
    <property type="term" value="F:oxoglutarate dehydrogenase (succinyl-transferring) activity"/>
    <property type="evidence" value="ECO:0007669"/>
    <property type="project" value="UniProtKB-EC"/>
</dbReference>
<evidence type="ECO:0000256" key="9">
    <source>
        <dbReference type="ARBA" id="ARBA00023002"/>
    </source>
</evidence>
<evidence type="ECO:0000313" key="15">
    <source>
        <dbReference type="EMBL" id="KAA0203039.1"/>
    </source>
</evidence>
<dbReference type="GO" id="GO:0045252">
    <property type="term" value="C:oxoglutarate dehydrogenase complex"/>
    <property type="evidence" value="ECO:0007669"/>
    <property type="project" value="TreeGrafter"/>
</dbReference>
<dbReference type="InterPro" id="IPR029061">
    <property type="entry name" value="THDP-binding"/>
</dbReference>
<dbReference type="Gene3D" id="3.40.50.11610">
    <property type="entry name" value="Multifunctional 2-oxoglutarate metabolism enzyme, C-terminal domain"/>
    <property type="match status" value="1"/>
</dbReference>
<dbReference type="GO" id="GO:0030976">
    <property type="term" value="F:thiamine pyrophosphate binding"/>
    <property type="evidence" value="ECO:0007669"/>
    <property type="project" value="InterPro"/>
</dbReference>
<dbReference type="AlphaFoldDB" id="A0A6A0HC29"/>
<dbReference type="InterPro" id="IPR011603">
    <property type="entry name" value="2oxoglutarate_DH_E1"/>
</dbReference>
<keyword evidence="7" id="KW-0460">Magnesium</keyword>
<gene>
    <name evidence="15" type="ORF">HAZT_HAZT001064</name>
</gene>
<keyword evidence="11" id="KW-0496">Mitochondrion</keyword>
<evidence type="ECO:0000256" key="10">
    <source>
        <dbReference type="ARBA" id="ARBA00023052"/>
    </source>
</evidence>
<keyword evidence="9" id="KW-0560">Oxidoreductase</keyword>
<protein>
    <recommendedName>
        <fullName evidence="5">oxoglutarate dehydrogenase (succinyl-transferring)</fullName>
        <ecNumber evidence="5">1.2.4.2</ecNumber>
    </recommendedName>
    <alternativeName>
        <fullName evidence="13">Alpha-ketoglutarate dehydrogenase</fullName>
    </alternativeName>
</protein>
<comment type="similarity">
    <text evidence="4">Belongs to the alpha-ketoglutarate dehydrogenase family.</text>
</comment>
<keyword evidence="6" id="KW-0479">Metal-binding</keyword>
<keyword evidence="10" id="KW-0786">Thiamine pyrophosphate</keyword>
<accession>A0A6A0HC29</accession>
<dbReference type="PANTHER" id="PTHR23152">
    <property type="entry name" value="2-OXOGLUTARATE DEHYDROGENASE"/>
    <property type="match status" value="1"/>
</dbReference>
<keyword evidence="8" id="KW-0809">Transit peptide</keyword>
<dbReference type="GO" id="GO:0006096">
    <property type="term" value="P:glycolytic process"/>
    <property type="evidence" value="ECO:0007669"/>
    <property type="project" value="UniProtKB-KW"/>
</dbReference>
<dbReference type="FunFam" id="3.40.50.12470:FF:000007">
    <property type="entry name" value="2-oxoglutarate dehydrogenase e1 mitochondrial"/>
    <property type="match status" value="1"/>
</dbReference>
<dbReference type="PANTHER" id="PTHR23152:SF4">
    <property type="entry name" value="2-OXOADIPATE DEHYDROGENASE COMPLEX COMPONENT E1"/>
    <property type="match status" value="1"/>
</dbReference>
<dbReference type="InterPro" id="IPR042179">
    <property type="entry name" value="KGD_C_sf"/>
</dbReference>
<evidence type="ECO:0000256" key="4">
    <source>
        <dbReference type="ARBA" id="ARBA00006936"/>
    </source>
</evidence>
<evidence type="ECO:0000256" key="8">
    <source>
        <dbReference type="ARBA" id="ARBA00022946"/>
    </source>
</evidence>
<evidence type="ECO:0000256" key="6">
    <source>
        <dbReference type="ARBA" id="ARBA00022723"/>
    </source>
</evidence>
<dbReference type="SMART" id="SM00861">
    <property type="entry name" value="Transket_pyr"/>
    <property type="match status" value="1"/>
</dbReference>
<sequence>MEMVEDRTADWALAEAMAFGSLLKQGTHVRLSGQDVERGTFSHRHHILHHQKVRDCQDENNVASAYDHKSPRCCGNSAALDSGGRWNSVDNLSVPFTSDINACTSKDALHFIARSDAEHIFREVASHKLVTIDPAEPSLGGLRRALNVNHVAGGSVKARKTEVDKSKYNVLANLYPDQAPYTVCNSSLSEYAVLGFELGFSMTNPNALVCWEAQFGDFNNTAQCIIDQFISSGQSKWIRQSGLVMLLPHGMEGMAMYSYLIIFILFTKGPEHSSARLERFLQMTSDDPDVLPAFSDLNIRQLTDINWIVANCSTPANYFHILRRQILLPFRKPLILMTPKSLLRHPEAKSSFDLMTEGTEFLRLIPDEGPAAANASNVKRLIFCTGRVYYDLTAARKEAGLEDSIAIVRVEQIAPFPYDLVKAECEKYGGAELLWAQEEHKNSGAWSYERVNVEFSRRTISKTIIEHFSS</sequence>
<comment type="subcellular location">
    <subcellularLocation>
        <location evidence="3">Mitochondrion</location>
    </subcellularLocation>
</comment>
<keyword evidence="12" id="KW-0324">Glycolysis</keyword>
<dbReference type="Gene3D" id="3.40.50.12470">
    <property type="match status" value="2"/>
</dbReference>
<evidence type="ECO:0000256" key="11">
    <source>
        <dbReference type="ARBA" id="ARBA00023128"/>
    </source>
</evidence>
<reference evidence="15" key="1">
    <citation type="submission" date="2014-08" db="EMBL/GenBank/DDBJ databases">
        <authorList>
            <person name="Murali S."/>
            <person name="Richards S."/>
            <person name="Bandaranaike D."/>
            <person name="Bellair M."/>
            <person name="Blankenburg K."/>
            <person name="Chao H."/>
            <person name="Dinh H."/>
            <person name="Doddapaneni H."/>
            <person name="Dugan-Rocha S."/>
            <person name="Elkadiri S."/>
            <person name="Gnanaolivu R."/>
            <person name="Hughes D."/>
            <person name="Lee S."/>
            <person name="Li M."/>
            <person name="Ming W."/>
            <person name="Munidasa M."/>
            <person name="Muniz J."/>
            <person name="Nguyen L."/>
            <person name="Osuji N."/>
            <person name="Pu L.-L."/>
            <person name="Puazo M."/>
            <person name="Skinner E."/>
            <person name="Qu C."/>
            <person name="Quiroz J."/>
            <person name="Raj R."/>
            <person name="Weissenberger G."/>
            <person name="Xin Y."/>
            <person name="Zou X."/>
            <person name="Han Y."/>
            <person name="Worley K."/>
            <person name="Muzny D."/>
            <person name="Gibbs R."/>
        </authorList>
    </citation>
    <scope>NUCLEOTIDE SEQUENCE</scope>
    <source>
        <strain evidence="15">HAZT.00-mixed</strain>
        <tissue evidence="15">Whole organism</tissue>
    </source>
</reference>
<dbReference type="EMBL" id="JQDR03002499">
    <property type="protein sequence ID" value="KAA0203039.1"/>
    <property type="molecule type" value="Genomic_DNA"/>
</dbReference>
<comment type="caution">
    <text evidence="15">The sequence shown here is derived from an EMBL/GenBank/DDBJ whole genome shotgun (WGS) entry which is preliminary data.</text>
</comment>
<proteinExistence type="inferred from homology"/>